<organism evidence="2">
    <name type="scientific">Aeromonas salmonicida subsp. salmonicida</name>
    <dbReference type="NCBI Taxonomy" id="29491"/>
    <lineage>
        <taxon>Bacteria</taxon>
        <taxon>Pseudomonadati</taxon>
        <taxon>Pseudomonadota</taxon>
        <taxon>Gammaproteobacteria</taxon>
        <taxon>Aeromonadales</taxon>
        <taxon>Aeromonadaceae</taxon>
        <taxon>Aeromonas</taxon>
    </lineage>
</organism>
<dbReference type="EMBL" id="KX364409">
    <property type="protein sequence ID" value="AOZ60644.1"/>
    <property type="molecule type" value="Genomic_DNA"/>
</dbReference>
<dbReference type="Pfam" id="PF06834">
    <property type="entry name" value="TraU"/>
    <property type="match status" value="1"/>
</dbReference>
<evidence type="ECO:0000313" key="2">
    <source>
        <dbReference type="EMBL" id="AOZ60644.1"/>
    </source>
</evidence>
<dbReference type="NCBIfam" id="NF010297">
    <property type="entry name" value="PRK13737.1"/>
    <property type="match status" value="1"/>
</dbReference>
<accession>A0A1I9S252</accession>
<keyword evidence="2" id="KW-0614">Plasmid</keyword>
<reference evidence="2" key="1">
    <citation type="journal article" date="2016" name="Sci. Rep.">
        <title>Diversity of antibiotic-resistance genes in Canadian isolates of Aeromonas salmonicida subsp. salmonicida: dominance of pSN254b and discovery of pAsa8.</title>
        <authorList>
            <person name="Trudel M.V."/>
            <person name="Vincent A.T."/>
            <person name="Attere S.A."/>
            <person name="Labbe M."/>
            <person name="Derome N."/>
            <person name="Culley A.I."/>
            <person name="Charette S.J."/>
        </authorList>
    </citation>
    <scope>NUCLEOTIDE SEQUENCE</scope>
    <source>
        <strain evidence="2">M16474-11</strain>
        <plasmid evidence="2">pAsa8</plasmid>
    </source>
</reference>
<protein>
    <submittedName>
        <fullName evidence="2">IncF plasmid conjugative transfer pilus assembly protein TraU</fullName>
    </submittedName>
</protein>
<name>A0A1I9S252_AERSS</name>
<evidence type="ECO:0000256" key="1">
    <source>
        <dbReference type="SAM" id="SignalP"/>
    </source>
</evidence>
<proteinExistence type="predicted"/>
<feature type="chain" id="PRO_5009605628" evidence="1">
    <location>
        <begin position="19"/>
        <end position="336"/>
    </location>
</feature>
<dbReference type="AlphaFoldDB" id="A0A1I9S252"/>
<geneLocation type="plasmid" evidence="2">
    <name>pAsa8</name>
</geneLocation>
<keyword evidence="1" id="KW-0732">Signal</keyword>
<feature type="signal peptide" evidence="1">
    <location>
        <begin position="1"/>
        <end position="18"/>
    </location>
</feature>
<dbReference type="InterPro" id="IPR009649">
    <property type="entry name" value="TraU"/>
</dbReference>
<sequence length="336" mass="36869">MKKTILIIIALLSFNSHGDIPTSGDTCTGRFPNPITDICWSCIFPITIGSAQIVSGKQPDSPNPSSPVCYCPLPYPPYIRVGINIGFWEPVRMVDVTRKPGCFVNLGGKQVDIGLDNGQGRTRGGDSAYAGATYQAHWYVYPLTYLLNIIIDSTCKDSQGFDLAYMTEVDPLWMDDELTFLLNPEGTLFANPVAQAVCAADCVSSTLGLPLDPLFWCSGCRGSVYPLDGNIDAHHGGVDSSLLTAERMIYKLHRQGILWGSMGDAGLCGSYPMPVWRKSQYRTQMLFPIPSTGGPFGCNPIGRSSVLYETAREFPVKGEHFGWLIWRKRNCCASAW</sequence>
<dbReference type="RefSeq" id="WP_137736218.1">
    <property type="nucleotide sequence ID" value="NZ_KX364409.1"/>
</dbReference>